<feature type="signal peptide" evidence="1">
    <location>
        <begin position="1"/>
        <end position="17"/>
    </location>
</feature>
<dbReference type="SUPFAM" id="SSF51735">
    <property type="entry name" value="NAD(P)-binding Rossmann-fold domains"/>
    <property type="match status" value="1"/>
</dbReference>
<evidence type="ECO:0000256" key="1">
    <source>
        <dbReference type="SAM" id="SignalP"/>
    </source>
</evidence>
<dbReference type="Pfam" id="PF00107">
    <property type="entry name" value="ADH_zinc_N"/>
    <property type="match status" value="1"/>
</dbReference>
<dbReference type="InterPro" id="IPR036291">
    <property type="entry name" value="NAD(P)-bd_dom_sf"/>
</dbReference>
<keyword evidence="1" id="KW-0732">Signal</keyword>
<sequence length="497" mass="54122">MAILHLLTLGLTAAAMASPAPSNDATPTDPKEALTSGQAAVQRICDLVLCLGPNHTGECSLWCHYKGELQSFEEAKQREITMSTYFTKSDRCNFYAKVCEPIPHGDWSSRLLKSPESLEELFFASSRFQKQSKNQVKSIMSTDTQVQRWQTRQDGLDKLFLATASLPQPGPGEVLVKISAVSLNYRDTEVAMGLYNHHKTINPAETDPIVPASDMCGSVVSVGDGVSRWKAGDRVLSIFNQTHLKGQIKPVDMKSGLGFPLEGVLQTYRVFSAEGLVRAPKHLSDEEAATLPIAAVTAWMSINQFRPLGQPGGQGEVVVCQGTGGVAISGLQIAKASGATVIVTSSSDEKLKKAKALGADYTVNYRTTPNWDDKVNEFTKGEGANLILETGGAKTLRQSFEAIGFGGQIACIGYLSGKVDDVEDRTNVNLLALKKTVTLKGIINGPRERFEEMIEFYEEKGIKPVVDRVFQFKEADKAYNYLYSGGHFGKVVVKVQE</sequence>
<dbReference type="PANTHER" id="PTHR45033:SF1">
    <property type="entry name" value="OXIDOREDUCTASE (EUROFUNG)"/>
    <property type="match status" value="1"/>
</dbReference>
<dbReference type="Gene3D" id="3.90.180.10">
    <property type="entry name" value="Medium-chain alcohol dehydrogenases, catalytic domain"/>
    <property type="match status" value="1"/>
</dbReference>
<dbReference type="Gene3D" id="3.40.50.720">
    <property type="entry name" value="NAD(P)-binding Rossmann-like Domain"/>
    <property type="match status" value="1"/>
</dbReference>
<keyword evidence="4" id="KW-1185">Reference proteome</keyword>
<dbReference type="InterPro" id="IPR013154">
    <property type="entry name" value="ADH-like_N"/>
</dbReference>
<dbReference type="GeneID" id="85375096"/>
<dbReference type="RefSeq" id="XP_060350071.1">
    <property type="nucleotide sequence ID" value="XM_060491197.1"/>
</dbReference>
<evidence type="ECO:0000313" key="3">
    <source>
        <dbReference type="EMBL" id="KAK1540937.1"/>
    </source>
</evidence>
<dbReference type="PANTHER" id="PTHR45033">
    <property type="match status" value="1"/>
</dbReference>
<dbReference type="SMART" id="SM00829">
    <property type="entry name" value="PKS_ER"/>
    <property type="match status" value="1"/>
</dbReference>
<dbReference type="InterPro" id="IPR052711">
    <property type="entry name" value="Zinc_ADH-like"/>
</dbReference>
<accession>A0ABQ9SPD6</accession>
<dbReference type="CDD" id="cd08276">
    <property type="entry name" value="MDR7"/>
    <property type="match status" value="1"/>
</dbReference>
<dbReference type="Proteomes" id="UP001241169">
    <property type="component" value="Unassembled WGS sequence"/>
</dbReference>
<evidence type="ECO:0000313" key="4">
    <source>
        <dbReference type="Proteomes" id="UP001241169"/>
    </source>
</evidence>
<feature type="domain" description="Enoyl reductase (ER)" evidence="2">
    <location>
        <begin position="155"/>
        <end position="493"/>
    </location>
</feature>
<dbReference type="SUPFAM" id="SSF50129">
    <property type="entry name" value="GroES-like"/>
    <property type="match status" value="1"/>
</dbReference>
<organism evidence="3 4">
    <name type="scientific">Colletotrichum paranaense</name>
    <dbReference type="NCBI Taxonomy" id="1914294"/>
    <lineage>
        <taxon>Eukaryota</taxon>
        <taxon>Fungi</taxon>
        <taxon>Dikarya</taxon>
        <taxon>Ascomycota</taxon>
        <taxon>Pezizomycotina</taxon>
        <taxon>Sordariomycetes</taxon>
        <taxon>Hypocreomycetidae</taxon>
        <taxon>Glomerellales</taxon>
        <taxon>Glomerellaceae</taxon>
        <taxon>Colletotrichum</taxon>
        <taxon>Colletotrichum acutatum species complex</taxon>
    </lineage>
</organism>
<comment type="caution">
    <text evidence="3">The sequence shown here is derived from an EMBL/GenBank/DDBJ whole genome shotgun (WGS) entry which is preliminary data.</text>
</comment>
<dbReference type="InterPro" id="IPR013149">
    <property type="entry name" value="ADH-like_C"/>
</dbReference>
<dbReference type="Pfam" id="PF08240">
    <property type="entry name" value="ADH_N"/>
    <property type="match status" value="1"/>
</dbReference>
<dbReference type="EMBL" id="MOPA01000005">
    <property type="protein sequence ID" value="KAK1540937.1"/>
    <property type="molecule type" value="Genomic_DNA"/>
</dbReference>
<proteinExistence type="predicted"/>
<protein>
    <submittedName>
        <fullName evidence="3">Zinc-binding dehydrogenase</fullName>
    </submittedName>
</protein>
<name>A0ABQ9SPD6_9PEZI</name>
<dbReference type="InterPro" id="IPR011032">
    <property type="entry name" value="GroES-like_sf"/>
</dbReference>
<reference evidence="3 4" key="1">
    <citation type="submission" date="2016-10" db="EMBL/GenBank/DDBJ databases">
        <title>The genome sequence of Colletotrichum fioriniae PJ7.</title>
        <authorList>
            <person name="Baroncelli R."/>
        </authorList>
    </citation>
    <scope>NUCLEOTIDE SEQUENCE [LARGE SCALE GENOMIC DNA]</scope>
    <source>
        <strain evidence="3 4">IMI 384185</strain>
    </source>
</reference>
<dbReference type="InterPro" id="IPR020843">
    <property type="entry name" value="ER"/>
</dbReference>
<feature type="chain" id="PRO_5046222458" evidence="1">
    <location>
        <begin position="18"/>
        <end position="497"/>
    </location>
</feature>
<gene>
    <name evidence="3" type="ORF">CPAR01_06926</name>
</gene>
<evidence type="ECO:0000259" key="2">
    <source>
        <dbReference type="SMART" id="SM00829"/>
    </source>
</evidence>